<feature type="chain" id="PRO_5046322248" description="DUF4352 domain-containing protein" evidence="3">
    <location>
        <begin position="23"/>
        <end position="189"/>
    </location>
</feature>
<comment type="caution">
    <text evidence="4">The sequence shown here is derived from an EMBL/GenBank/DDBJ whole genome shotgun (WGS) entry which is preliminary data.</text>
</comment>
<evidence type="ECO:0000256" key="1">
    <source>
        <dbReference type="ARBA" id="ARBA00022729"/>
    </source>
</evidence>
<evidence type="ECO:0000313" key="5">
    <source>
        <dbReference type="Proteomes" id="UP001596990"/>
    </source>
</evidence>
<dbReference type="Gene3D" id="2.60.40.1240">
    <property type="match status" value="1"/>
</dbReference>
<keyword evidence="1 3" id="KW-0732">Signal</keyword>
<dbReference type="EMBL" id="JBHTKL010000005">
    <property type="protein sequence ID" value="MFD1019678.1"/>
    <property type="molecule type" value="Genomic_DNA"/>
</dbReference>
<sequence length="189" mass="21162">MLKRFKFLFLVLVLALVLVACSSDDEGEAANDPEEESTQTEEEQETESTEESDASVELGMGETAELKTTLGNFNLTLLDAEEQAEIDGEQPQLDTFVVTEWEVENTSEEPLQVADAVSALDMYSGKDDTGRGWILLENQDPWEKELQPGEKASGELLFELYQTEEYYAGMEYASAESSLKSVMWKFSLE</sequence>
<dbReference type="PROSITE" id="PS51257">
    <property type="entry name" value="PROKAR_LIPOPROTEIN"/>
    <property type="match status" value="1"/>
</dbReference>
<accession>A0ABW3L3W5</accession>
<proteinExistence type="predicted"/>
<gene>
    <name evidence="4" type="ORF">ACFQ2J_10895</name>
</gene>
<feature type="region of interest" description="Disordered" evidence="2">
    <location>
        <begin position="25"/>
        <end position="57"/>
    </location>
</feature>
<organism evidence="4 5">
    <name type="scientific">Thalassobacillus hwangdonensis</name>
    <dbReference type="NCBI Taxonomy" id="546108"/>
    <lineage>
        <taxon>Bacteria</taxon>
        <taxon>Bacillati</taxon>
        <taxon>Bacillota</taxon>
        <taxon>Bacilli</taxon>
        <taxon>Bacillales</taxon>
        <taxon>Bacillaceae</taxon>
        <taxon>Thalassobacillus</taxon>
    </lineage>
</organism>
<evidence type="ECO:0008006" key="6">
    <source>
        <dbReference type="Google" id="ProtNLM"/>
    </source>
</evidence>
<protein>
    <recommendedName>
        <fullName evidence="6">DUF4352 domain-containing protein</fullName>
    </recommendedName>
</protein>
<dbReference type="Proteomes" id="UP001596990">
    <property type="component" value="Unassembled WGS sequence"/>
</dbReference>
<keyword evidence="5" id="KW-1185">Reference proteome</keyword>
<dbReference type="InterPro" id="IPR029050">
    <property type="entry name" value="Immunoprotect_excell_Ig-like"/>
</dbReference>
<evidence type="ECO:0000256" key="3">
    <source>
        <dbReference type="SAM" id="SignalP"/>
    </source>
</evidence>
<name>A0ABW3L3W5_9BACI</name>
<dbReference type="RefSeq" id="WP_386059958.1">
    <property type="nucleotide sequence ID" value="NZ_JBHTKL010000005.1"/>
</dbReference>
<evidence type="ECO:0000313" key="4">
    <source>
        <dbReference type="EMBL" id="MFD1019678.1"/>
    </source>
</evidence>
<feature type="compositionally biased region" description="Acidic residues" evidence="2">
    <location>
        <begin position="25"/>
        <end position="54"/>
    </location>
</feature>
<reference evidence="5" key="1">
    <citation type="journal article" date="2019" name="Int. J. Syst. Evol. Microbiol.">
        <title>The Global Catalogue of Microorganisms (GCM) 10K type strain sequencing project: providing services to taxonomists for standard genome sequencing and annotation.</title>
        <authorList>
            <consortium name="The Broad Institute Genomics Platform"/>
            <consortium name="The Broad Institute Genome Sequencing Center for Infectious Disease"/>
            <person name="Wu L."/>
            <person name="Ma J."/>
        </authorList>
    </citation>
    <scope>NUCLEOTIDE SEQUENCE [LARGE SCALE GENOMIC DNA]</scope>
    <source>
        <strain evidence="5">CCUG 56607</strain>
    </source>
</reference>
<feature type="signal peptide" evidence="3">
    <location>
        <begin position="1"/>
        <end position="22"/>
    </location>
</feature>
<evidence type="ECO:0000256" key="2">
    <source>
        <dbReference type="SAM" id="MobiDB-lite"/>
    </source>
</evidence>